<dbReference type="RefSeq" id="WP_251811158.1">
    <property type="nucleotide sequence ID" value="NZ_CP101527.1"/>
</dbReference>
<protein>
    <submittedName>
        <fullName evidence="1">YfjI family protein</fullName>
    </submittedName>
</protein>
<sequence length="506" mass="57102">MVTRQDGGQVMHRLSFPFRLPRFGSALHRCDSCPKTTRLIDSLVYKTQAPADLVMMTALSSYSLSLQGIIDVERPEGGVGPVSLYTLGIADSGERKTTLSRLLLKPHKDFQQRMNEGYEKKLIEFYVDEKIFNKRVQLLEKSILKNIKAGECHAKLKKQLVEIELSRPKPPKKTQMVLEDTTPEALVSELNEGIGNVGLVSDEGASILNGRGAQNLPMLNSAWSSELITVNRKSSASFMVLNPRLTMSIMLQPSAMKKFMAKKGEESIGIGYIARFLVCNPLSNQGERFIGVSFDEEGDGYSEYLSMAEEILAKVKESIDAPEREKKVIKFTLEAKKYRIELCNEIERNLRVGGRFQYSRGHGSKLAENISRIAALLSYIEQGEDEAISLGILKDAEKIAFYYSDVYLRCFEVQPEYIKNAQTLRDYLQAARENGDRYLKKNKIRQSGPASLRNKQVLEEALNTLRGYRELAALLCPNGMVVIDLYPAYPVDEIQWDNFLKKNNLV</sequence>
<gene>
    <name evidence="1" type="ORF">NNL22_14610</name>
</gene>
<dbReference type="KEGG" id="asem:NNL22_14610"/>
<keyword evidence="2" id="KW-1185">Reference proteome</keyword>
<name>A0A9E8KIS9_9ALTE</name>
<organism evidence="1 2">
    <name type="scientific">Alkalimarinus sediminis</name>
    <dbReference type="NCBI Taxonomy" id="1632866"/>
    <lineage>
        <taxon>Bacteria</taxon>
        <taxon>Pseudomonadati</taxon>
        <taxon>Pseudomonadota</taxon>
        <taxon>Gammaproteobacteria</taxon>
        <taxon>Alteromonadales</taxon>
        <taxon>Alteromonadaceae</taxon>
        <taxon>Alkalimarinus</taxon>
    </lineage>
</organism>
<proteinExistence type="predicted"/>
<reference evidence="1" key="1">
    <citation type="submission" date="2022-07" db="EMBL/GenBank/DDBJ databases">
        <title>Alkalimarinus sp. nov., isolated from gut of a Alitta virens.</title>
        <authorList>
            <person name="Yang A.I."/>
            <person name="Shin N.-R."/>
        </authorList>
    </citation>
    <scope>NUCLEOTIDE SEQUENCE</scope>
    <source>
        <strain evidence="1">FA028</strain>
    </source>
</reference>
<evidence type="ECO:0000313" key="2">
    <source>
        <dbReference type="Proteomes" id="UP001164472"/>
    </source>
</evidence>
<dbReference type="EMBL" id="CP101527">
    <property type="protein sequence ID" value="UZW74241.1"/>
    <property type="molecule type" value="Genomic_DNA"/>
</dbReference>
<dbReference type="InterPro" id="IPR025048">
    <property type="entry name" value="DUF3987"/>
</dbReference>
<dbReference type="Pfam" id="PF13148">
    <property type="entry name" value="DUF3987"/>
    <property type="match status" value="1"/>
</dbReference>
<dbReference type="Proteomes" id="UP001164472">
    <property type="component" value="Chromosome"/>
</dbReference>
<evidence type="ECO:0000313" key="1">
    <source>
        <dbReference type="EMBL" id="UZW74241.1"/>
    </source>
</evidence>
<dbReference type="AlphaFoldDB" id="A0A9E8KIS9"/>
<accession>A0A9E8KIS9</accession>